<accession>A0A4R6IVP1</accession>
<dbReference type="OrthoDB" id="9811959at2"/>
<dbReference type="Proteomes" id="UP000295741">
    <property type="component" value="Unassembled WGS sequence"/>
</dbReference>
<dbReference type="PANTHER" id="PTHR38471:SF2">
    <property type="entry name" value="FOUR HELIX BUNDLE PROTEIN"/>
    <property type="match status" value="1"/>
</dbReference>
<dbReference type="SUPFAM" id="SSF158446">
    <property type="entry name" value="IVS-encoded protein-like"/>
    <property type="match status" value="1"/>
</dbReference>
<evidence type="ECO:0000313" key="2">
    <source>
        <dbReference type="Proteomes" id="UP000295741"/>
    </source>
</evidence>
<reference evidence="1 2" key="1">
    <citation type="submission" date="2019-03" db="EMBL/GenBank/DDBJ databases">
        <title>Genomic Encyclopedia of Archaeal and Bacterial Type Strains, Phase II (KMG-II): from individual species to whole genera.</title>
        <authorList>
            <person name="Goeker M."/>
        </authorList>
    </citation>
    <scope>NUCLEOTIDE SEQUENCE [LARGE SCALE GENOMIC DNA]</scope>
    <source>
        <strain evidence="1 2">DSM 28323</strain>
    </source>
</reference>
<dbReference type="AlphaFoldDB" id="A0A4R6IVP1"/>
<organism evidence="1 2">
    <name type="scientific">Sediminibacterium goheungense</name>
    <dbReference type="NCBI Taxonomy" id="1086393"/>
    <lineage>
        <taxon>Bacteria</taxon>
        <taxon>Pseudomonadati</taxon>
        <taxon>Bacteroidota</taxon>
        <taxon>Chitinophagia</taxon>
        <taxon>Chitinophagales</taxon>
        <taxon>Chitinophagaceae</taxon>
        <taxon>Sediminibacterium</taxon>
    </lineage>
</organism>
<dbReference type="NCBIfam" id="TIGR02436">
    <property type="entry name" value="four helix bundle protein"/>
    <property type="match status" value="1"/>
</dbReference>
<sequence length="117" mass="13445">MKNFKELKVWQLGFEIATSSYELIKSFPKEEKYLLVSQITRAAYSIPSNIAEGSSRKSEREYAHFLEIALGSTFELETHILLTQSLGFSDISLTKSMLCKIDQEQKMLIAFIKKMAR</sequence>
<dbReference type="Pfam" id="PF05635">
    <property type="entry name" value="23S_rRNA_IVP"/>
    <property type="match status" value="1"/>
</dbReference>
<dbReference type="Gene3D" id="1.20.1440.60">
    <property type="entry name" value="23S rRNA-intervening sequence"/>
    <property type="match status" value="1"/>
</dbReference>
<dbReference type="RefSeq" id="WP_133474605.1">
    <property type="nucleotide sequence ID" value="NZ_SNWP01000011.1"/>
</dbReference>
<keyword evidence="2" id="KW-1185">Reference proteome</keyword>
<dbReference type="PANTHER" id="PTHR38471">
    <property type="entry name" value="FOUR HELIX BUNDLE PROTEIN"/>
    <property type="match status" value="1"/>
</dbReference>
<dbReference type="InterPro" id="IPR012657">
    <property type="entry name" value="23S_rRNA-intervening_sequence"/>
</dbReference>
<name>A0A4R6IVP1_9BACT</name>
<dbReference type="InterPro" id="IPR036583">
    <property type="entry name" value="23S_rRNA_IVS_sf"/>
</dbReference>
<protein>
    <submittedName>
        <fullName evidence="1">Four helix bundle protein</fullName>
    </submittedName>
</protein>
<gene>
    <name evidence="1" type="ORF">BC659_2033</name>
</gene>
<proteinExistence type="predicted"/>
<evidence type="ECO:0000313" key="1">
    <source>
        <dbReference type="EMBL" id="TDO26724.1"/>
    </source>
</evidence>
<dbReference type="CDD" id="cd16377">
    <property type="entry name" value="23S_rRNA_IVP_like"/>
    <property type="match status" value="1"/>
</dbReference>
<comment type="caution">
    <text evidence="1">The sequence shown here is derived from an EMBL/GenBank/DDBJ whole genome shotgun (WGS) entry which is preliminary data.</text>
</comment>
<dbReference type="EMBL" id="SNWP01000011">
    <property type="protein sequence ID" value="TDO26724.1"/>
    <property type="molecule type" value="Genomic_DNA"/>
</dbReference>